<organism evidence="1 2">
    <name type="scientific">Gossypium tomentosum</name>
    <name type="common">Hawaiian cotton</name>
    <name type="synonym">Gossypium sandvicense</name>
    <dbReference type="NCBI Taxonomy" id="34277"/>
    <lineage>
        <taxon>Eukaryota</taxon>
        <taxon>Viridiplantae</taxon>
        <taxon>Streptophyta</taxon>
        <taxon>Embryophyta</taxon>
        <taxon>Tracheophyta</taxon>
        <taxon>Spermatophyta</taxon>
        <taxon>Magnoliopsida</taxon>
        <taxon>eudicotyledons</taxon>
        <taxon>Gunneridae</taxon>
        <taxon>Pentapetalae</taxon>
        <taxon>rosids</taxon>
        <taxon>malvids</taxon>
        <taxon>Malvales</taxon>
        <taxon>Malvaceae</taxon>
        <taxon>Malvoideae</taxon>
        <taxon>Gossypium</taxon>
    </lineage>
</organism>
<evidence type="ECO:0000313" key="2">
    <source>
        <dbReference type="Proteomes" id="UP000322667"/>
    </source>
</evidence>
<name>A0A5D2L474_GOSTO</name>
<gene>
    <name evidence="1" type="ORF">ES332_D05G284800v1</name>
</gene>
<proteinExistence type="predicted"/>
<dbReference type="Proteomes" id="UP000322667">
    <property type="component" value="Chromosome D05"/>
</dbReference>
<dbReference type="AlphaFoldDB" id="A0A5D2L474"/>
<evidence type="ECO:0000313" key="1">
    <source>
        <dbReference type="EMBL" id="TYH72853.1"/>
    </source>
</evidence>
<reference evidence="1 2" key="1">
    <citation type="submission" date="2019-07" db="EMBL/GenBank/DDBJ databases">
        <title>WGS assembly of Gossypium tomentosum.</title>
        <authorList>
            <person name="Chen Z.J."/>
            <person name="Sreedasyam A."/>
            <person name="Ando A."/>
            <person name="Song Q."/>
            <person name="De L."/>
            <person name="Hulse-Kemp A."/>
            <person name="Ding M."/>
            <person name="Ye W."/>
            <person name="Kirkbride R."/>
            <person name="Jenkins J."/>
            <person name="Plott C."/>
            <person name="Lovell J."/>
            <person name="Lin Y.-M."/>
            <person name="Vaughn R."/>
            <person name="Liu B."/>
            <person name="Li W."/>
            <person name="Simpson S."/>
            <person name="Scheffler B."/>
            <person name="Saski C."/>
            <person name="Grover C."/>
            <person name="Hu G."/>
            <person name="Conover J."/>
            <person name="Carlson J."/>
            <person name="Shu S."/>
            <person name="Boston L."/>
            <person name="Williams M."/>
            <person name="Peterson D."/>
            <person name="Mcgee K."/>
            <person name="Jones D."/>
            <person name="Wendel J."/>
            <person name="Stelly D."/>
            <person name="Grimwood J."/>
            <person name="Schmutz J."/>
        </authorList>
    </citation>
    <scope>NUCLEOTIDE SEQUENCE [LARGE SCALE GENOMIC DNA]</scope>
    <source>
        <strain evidence="1">7179.01</strain>
    </source>
</reference>
<sequence>MVFTSLTPYILSCHHLDCVSSYFNLQVGL</sequence>
<dbReference type="EMBL" id="CM017627">
    <property type="protein sequence ID" value="TYH72853.1"/>
    <property type="molecule type" value="Genomic_DNA"/>
</dbReference>
<protein>
    <submittedName>
        <fullName evidence="1">Uncharacterized protein</fullName>
    </submittedName>
</protein>
<keyword evidence="2" id="KW-1185">Reference proteome</keyword>
<accession>A0A5D2L474</accession>